<reference evidence="3 4" key="2">
    <citation type="submission" date="2024-05" db="EMBL/GenBank/DDBJ databases">
        <authorList>
            <person name="Chen Y."/>
            <person name="Shah S."/>
            <person name="Dougan E. K."/>
            <person name="Thang M."/>
            <person name="Chan C."/>
        </authorList>
    </citation>
    <scope>NUCLEOTIDE SEQUENCE [LARGE SCALE GENOMIC DNA]</scope>
</reference>
<protein>
    <submittedName>
        <fullName evidence="3">Inter-alpha-trypsin inhibitor heavy chain H4</fullName>
    </submittedName>
</protein>
<evidence type="ECO:0000313" key="4">
    <source>
        <dbReference type="Proteomes" id="UP001152797"/>
    </source>
</evidence>
<name>A0A9P1GTN6_9DINO</name>
<dbReference type="SUPFAM" id="SSF53300">
    <property type="entry name" value="vWA-like"/>
    <property type="match status" value="1"/>
</dbReference>
<proteinExistence type="predicted"/>
<accession>A0A9P1GTN6</accession>
<dbReference type="EMBL" id="CAMXCT030006822">
    <property type="protein sequence ID" value="CAL4807927.1"/>
    <property type="molecule type" value="Genomic_DNA"/>
</dbReference>
<organism evidence="2">
    <name type="scientific">Cladocopium goreaui</name>
    <dbReference type="NCBI Taxonomy" id="2562237"/>
    <lineage>
        <taxon>Eukaryota</taxon>
        <taxon>Sar</taxon>
        <taxon>Alveolata</taxon>
        <taxon>Dinophyceae</taxon>
        <taxon>Suessiales</taxon>
        <taxon>Symbiodiniaceae</taxon>
        <taxon>Cladocopium</taxon>
    </lineage>
</organism>
<dbReference type="InterPro" id="IPR051266">
    <property type="entry name" value="CLCR"/>
</dbReference>
<dbReference type="EMBL" id="CAMXCT010006822">
    <property type="protein sequence ID" value="CAI4020615.1"/>
    <property type="molecule type" value="Genomic_DNA"/>
</dbReference>
<sequence>MEHRYHTARPPAPHASRRRSTVHTPADLVPLQRPRERRNRTWYGERAELGVTHDFKDDDVLDNPAVSAPAEPDPDFSQAGPLSLKTRVEYSSMPKNAMQAVFGLVTIEAAAADVNAEGTATNVEAERKPMDLVCVLDVSGSMGSQNKIEELKSAVRFIINESLPADRLSHLELI</sequence>
<dbReference type="EMBL" id="CAMXCT020006822">
    <property type="protein sequence ID" value="CAL1173990.1"/>
    <property type="molecule type" value="Genomic_DNA"/>
</dbReference>
<feature type="region of interest" description="Disordered" evidence="1">
    <location>
        <begin position="56"/>
        <end position="80"/>
    </location>
</feature>
<feature type="region of interest" description="Disordered" evidence="1">
    <location>
        <begin position="1"/>
        <end position="42"/>
    </location>
</feature>
<comment type="caution">
    <text evidence="2">The sequence shown here is derived from an EMBL/GenBank/DDBJ whole genome shotgun (WGS) entry which is preliminary data.</text>
</comment>
<dbReference type="Proteomes" id="UP001152797">
    <property type="component" value="Unassembled WGS sequence"/>
</dbReference>
<dbReference type="Gene3D" id="3.40.50.410">
    <property type="entry name" value="von Willebrand factor, type A domain"/>
    <property type="match status" value="1"/>
</dbReference>
<evidence type="ECO:0000313" key="2">
    <source>
        <dbReference type="EMBL" id="CAI4020615.1"/>
    </source>
</evidence>
<dbReference type="PANTHER" id="PTHR10579">
    <property type="entry name" value="CALCIUM-ACTIVATED CHLORIDE CHANNEL REGULATOR"/>
    <property type="match status" value="1"/>
</dbReference>
<reference evidence="2" key="1">
    <citation type="submission" date="2022-10" db="EMBL/GenBank/DDBJ databases">
        <authorList>
            <person name="Chen Y."/>
            <person name="Dougan E. K."/>
            <person name="Chan C."/>
            <person name="Rhodes N."/>
            <person name="Thang M."/>
        </authorList>
    </citation>
    <scope>NUCLEOTIDE SEQUENCE</scope>
</reference>
<dbReference type="OrthoDB" id="1937894at2759"/>
<dbReference type="InterPro" id="IPR036465">
    <property type="entry name" value="vWFA_dom_sf"/>
</dbReference>
<evidence type="ECO:0000313" key="3">
    <source>
        <dbReference type="EMBL" id="CAL4807927.1"/>
    </source>
</evidence>
<evidence type="ECO:0000256" key="1">
    <source>
        <dbReference type="SAM" id="MobiDB-lite"/>
    </source>
</evidence>
<keyword evidence="4" id="KW-1185">Reference proteome</keyword>
<dbReference type="PANTHER" id="PTHR10579:SF43">
    <property type="entry name" value="ZINC FINGER (C3HC4-TYPE RING FINGER) FAMILY PROTEIN"/>
    <property type="match status" value="1"/>
</dbReference>
<gene>
    <name evidence="2" type="ORF">C1SCF055_LOCUS45018</name>
</gene>
<dbReference type="AlphaFoldDB" id="A0A9P1GTN6"/>